<feature type="region of interest" description="Disordered" evidence="1">
    <location>
        <begin position="240"/>
        <end position="306"/>
    </location>
</feature>
<protein>
    <submittedName>
        <fullName evidence="3">Unnamed protein product</fullName>
    </submittedName>
</protein>
<evidence type="ECO:0000313" key="4">
    <source>
        <dbReference type="Proteomes" id="UP001165083"/>
    </source>
</evidence>
<dbReference type="PROSITE" id="PS00028">
    <property type="entry name" value="ZINC_FINGER_C2H2_1"/>
    <property type="match status" value="1"/>
</dbReference>
<evidence type="ECO:0000259" key="2">
    <source>
        <dbReference type="PROSITE" id="PS00028"/>
    </source>
</evidence>
<dbReference type="AlphaFoldDB" id="A0A9W6WTS2"/>
<comment type="caution">
    <text evidence="3">The sequence shown here is derived from an EMBL/GenBank/DDBJ whole genome shotgun (WGS) entry which is preliminary data.</text>
</comment>
<organism evidence="3 4">
    <name type="scientific">Phytophthora lilii</name>
    <dbReference type="NCBI Taxonomy" id="2077276"/>
    <lineage>
        <taxon>Eukaryota</taxon>
        <taxon>Sar</taxon>
        <taxon>Stramenopiles</taxon>
        <taxon>Oomycota</taxon>
        <taxon>Peronosporomycetes</taxon>
        <taxon>Peronosporales</taxon>
        <taxon>Peronosporaceae</taxon>
        <taxon>Phytophthora</taxon>
    </lineage>
</organism>
<dbReference type="Proteomes" id="UP001165083">
    <property type="component" value="Unassembled WGS sequence"/>
</dbReference>
<keyword evidence="4" id="KW-1185">Reference proteome</keyword>
<feature type="compositionally biased region" description="Low complexity" evidence="1">
    <location>
        <begin position="282"/>
        <end position="294"/>
    </location>
</feature>
<gene>
    <name evidence="3" type="ORF">Plil01_000582600</name>
</gene>
<feature type="compositionally biased region" description="Low complexity" evidence="1">
    <location>
        <begin position="240"/>
        <end position="250"/>
    </location>
</feature>
<proteinExistence type="predicted"/>
<dbReference type="EMBL" id="BSXW01000250">
    <property type="protein sequence ID" value="GMF16391.1"/>
    <property type="molecule type" value="Genomic_DNA"/>
</dbReference>
<reference evidence="3" key="1">
    <citation type="submission" date="2023-04" db="EMBL/GenBank/DDBJ databases">
        <title>Phytophthora lilii NBRC 32176.</title>
        <authorList>
            <person name="Ichikawa N."/>
            <person name="Sato H."/>
            <person name="Tonouchi N."/>
        </authorList>
    </citation>
    <scope>NUCLEOTIDE SEQUENCE</scope>
    <source>
        <strain evidence="3">NBRC 32176</strain>
    </source>
</reference>
<accession>A0A9W6WTS2</accession>
<dbReference type="OrthoDB" id="654211at2759"/>
<name>A0A9W6WTS2_9STRA</name>
<feature type="domain" description="C2H2-type" evidence="2">
    <location>
        <begin position="14"/>
        <end position="36"/>
    </location>
</feature>
<evidence type="ECO:0000256" key="1">
    <source>
        <dbReference type="SAM" id="MobiDB-lite"/>
    </source>
</evidence>
<evidence type="ECO:0000313" key="3">
    <source>
        <dbReference type="EMBL" id="GMF16391.1"/>
    </source>
</evidence>
<dbReference type="InterPro" id="IPR013087">
    <property type="entry name" value="Znf_C2H2_type"/>
</dbReference>
<sequence>MRIHFPDGQNLFRCTEQACSWACDNYKEYVQHQKLHSSVAEGFDENVNVNANARRSPQSVKSTRVVPMGALHAETEARHVEFPQQATSVMNDEFYQQDRSRMFAPSSFMTMQKEPQREETDYRRLTAPVLATKSFLDDRAQPPAPRLPFPTRAFPSETVGVPSSGLLGSSFHPLTHLPATSSHRYYDSTTPASSVELATSSSQSYASAGSYGSYATAQVAYSSYLRGGETNVLASSYQPTSTTTSFLSSSEQAYSQPMRQEDIERQYESSSPHDIAHDLRQHQSAPQQAQTQPTYGGNPVQPEFTGEELSAVLELMKDS</sequence>